<feature type="region of interest" description="Disordered" evidence="10">
    <location>
        <begin position="96"/>
        <end position="115"/>
    </location>
</feature>
<dbReference type="AlphaFoldDB" id="A0AAD8EWW5"/>
<evidence type="ECO:0000256" key="2">
    <source>
        <dbReference type="ARBA" id="ARBA00022705"/>
    </source>
</evidence>
<dbReference type="GO" id="GO:0003677">
    <property type="term" value="F:DNA binding"/>
    <property type="evidence" value="ECO:0007669"/>
    <property type="project" value="UniProtKB-KW"/>
</dbReference>
<dbReference type="Pfam" id="PF00004">
    <property type="entry name" value="AAA"/>
    <property type="match status" value="1"/>
</dbReference>
<proteinExistence type="inferred from homology"/>
<name>A0AAD8EWW5_BIOPF</name>
<keyword evidence="7" id="KW-0131">Cell cycle</keyword>
<dbReference type="InterPro" id="IPR003593">
    <property type="entry name" value="AAA+_ATPase"/>
</dbReference>
<feature type="domain" description="AAA+ ATPase" evidence="11">
    <location>
        <begin position="370"/>
        <end position="519"/>
    </location>
</feature>
<evidence type="ECO:0000256" key="8">
    <source>
        <dbReference type="ARBA" id="ARBA00043975"/>
    </source>
</evidence>
<feature type="region of interest" description="Disordered" evidence="10">
    <location>
        <begin position="16"/>
        <end position="54"/>
    </location>
</feature>
<dbReference type="InterPro" id="IPR003959">
    <property type="entry name" value="ATPase_AAA_core"/>
</dbReference>
<dbReference type="CDD" id="cd00009">
    <property type="entry name" value="AAA"/>
    <property type="match status" value="1"/>
</dbReference>
<comment type="similarity">
    <text evidence="8">Belongs to the activator 1 small subunits family. CTF18 subfamily.</text>
</comment>
<dbReference type="GO" id="GO:0005737">
    <property type="term" value="C:cytoplasm"/>
    <property type="evidence" value="ECO:0007669"/>
    <property type="project" value="UniProtKB-ARBA"/>
</dbReference>
<keyword evidence="3" id="KW-0547">Nucleotide-binding</keyword>
<evidence type="ECO:0000256" key="4">
    <source>
        <dbReference type="ARBA" id="ARBA00022840"/>
    </source>
</evidence>
<evidence type="ECO:0000313" key="13">
    <source>
        <dbReference type="Proteomes" id="UP001233172"/>
    </source>
</evidence>
<dbReference type="GO" id="GO:0006260">
    <property type="term" value="P:DNA replication"/>
    <property type="evidence" value="ECO:0007669"/>
    <property type="project" value="UniProtKB-KW"/>
</dbReference>
<evidence type="ECO:0000256" key="7">
    <source>
        <dbReference type="ARBA" id="ARBA00023306"/>
    </source>
</evidence>
<organism evidence="12 13">
    <name type="scientific">Biomphalaria pfeifferi</name>
    <name type="common">Bloodfluke planorb</name>
    <name type="synonym">Freshwater snail</name>
    <dbReference type="NCBI Taxonomy" id="112525"/>
    <lineage>
        <taxon>Eukaryota</taxon>
        <taxon>Metazoa</taxon>
        <taxon>Spiralia</taxon>
        <taxon>Lophotrochozoa</taxon>
        <taxon>Mollusca</taxon>
        <taxon>Gastropoda</taxon>
        <taxon>Heterobranchia</taxon>
        <taxon>Euthyneura</taxon>
        <taxon>Panpulmonata</taxon>
        <taxon>Hygrophila</taxon>
        <taxon>Lymnaeoidea</taxon>
        <taxon>Planorbidae</taxon>
        <taxon>Biomphalaria</taxon>
    </lineage>
</organism>
<dbReference type="PANTHER" id="PTHR46765:SF1">
    <property type="entry name" value="P-LOOP CONTAINING NUCLEOSIDE TRIPHOSPHATE HYDROLASES SUPERFAMILY PROTEIN"/>
    <property type="match status" value="1"/>
</dbReference>
<dbReference type="GO" id="GO:0005524">
    <property type="term" value="F:ATP binding"/>
    <property type="evidence" value="ECO:0007669"/>
    <property type="project" value="UniProtKB-KW"/>
</dbReference>
<dbReference type="InterPro" id="IPR027417">
    <property type="entry name" value="P-loop_NTPase"/>
</dbReference>
<dbReference type="EMBL" id="JASAOG010000216">
    <property type="protein sequence ID" value="KAK0043457.1"/>
    <property type="molecule type" value="Genomic_DNA"/>
</dbReference>
<evidence type="ECO:0000256" key="9">
    <source>
        <dbReference type="ARBA" id="ARBA00069525"/>
    </source>
</evidence>
<comment type="caution">
    <text evidence="12">The sequence shown here is derived from an EMBL/GenBank/DDBJ whole genome shotgun (WGS) entry which is preliminary data.</text>
</comment>
<dbReference type="SMART" id="SM00382">
    <property type="entry name" value="AAA"/>
    <property type="match status" value="1"/>
</dbReference>
<gene>
    <name evidence="12" type="ORF">Bpfe_027111</name>
</gene>
<feature type="compositionally biased region" description="Polar residues" evidence="10">
    <location>
        <begin position="98"/>
        <end position="111"/>
    </location>
</feature>
<protein>
    <recommendedName>
        <fullName evidence="9">Chromosome transmission fidelity protein 18 homolog</fullName>
    </recommendedName>
</protein>
<dbReference type="InterPro" id="IPR047854">
    <property type="entry name" value="RFC_lid"/>
</dbReference>
<evidence type="ECO:0000256" key="1">
    <source>
        <dbReference type="ARBA" id="ARBA00004123"/>
    </source>
</evidence>
<keyword evidence="4" id="KW-0067">ATP-binding</keyword>
<dbReference type="InterPro" id="IPR053016">
    <property type="entry name" value="CTF18-RFC_complex"/>
</dbReference>
<evidence type="ECO:0000313" key="12">
    <source>
        <dbReference type="EMBL" id="KAK0043457.1"/>
    </source>
</evidence>
<dbReference type="GO" id="GO:0005634">
    <property type="term" value="C:nucleus"/>
    <property type="evidence" value="ECO:0007669"/>
    <property type="project" value="UniProtKB-SubCell"/>
</dbReference>
<evidence type="ECO:0000256" key="3">
    <source>
        <dbReference type="ARBA" id="ARBA00022741"/>
    </source>
</evidence>
<reference evidence="12" key="2">
    <citation type="submission" date="2023-04" db="EMBL/GenBank/DDBJ databases">
        <authorList>
            <person name="Bu L."/>
            <person name="Lu L."/>
            <person name="Laidemitt M.R."/>
            <person name="Zhang S.M."/>
            <person name="Mutuku M."/>
            <person name="Mkoji G."/>
            <person name="Steinauer M."/>
            <person name="Loker E.S."/>
        </authorList>
    </citation>
    <scope>NUCLEOTIDE SEQUENCE</scope>
    <source>
        <strain evidence="12">KasaAsao</strain>
        <tissue evidence="12">Whole Snail</tissue>
    </source>
</reference>
<dbReference type="Gene3D" id="3.40.50.300">
    <property type="entry name" value="P-loop containing nucleotide triphosphate hydrolases"/>
    <property type="match status" value="1"/>
</dbReference>
<dbReference type="CDD" id="cd18140">
    <property type="entry name" value="HLD_clamp_RFC"/>
    <property type="match status" value="1"/>
</dbReference>
<keyword evidence="2" id="KW-0235">DNA replication</keyword>
<evidence type="ECO:0000256" key="5">
    <source>
        <dbReference type="ARBA" id="ARBA00023125"/>
    </source>
</evidence>
<dbReference type="PANTHER" id="PTHR46765">
    <property type="entry name" value="P-LOOP CONTAINING NUCLEOSIDE TRIPHOSPHATE HYDROLASES SUPERFAMILY PROTEIN"/>
    <property type="match status" value="1"/>
</dbReference>
<sequence>MDDSFELEYADELEAIGHDEDIDVPSHNPPKSKRALQFETPKSKLNNRASGEKTDDSFFIQESAFIASSPEFPVFPDYFNETIPKRKRLQDFDDLSDNAHQQSHSPTNLLSNKRARTDEPVEKVCEENSDAVKIVHQLRLARTSSYVPVSLPRANDADDLERPPDDLERPRVHKHIPKCDFISAVGYEGQRVYMKLWDEEILEAEYSCISTDARSAMLLTTPVTVLKEQLEDEKSRKLYQESEELHDKIHSIIDTNSETDNSHVTRTENREVEMMNDTNKEVEQLTDDLKMLWVEKYAPKKYTELLSEEGINRSLLHWLKLWDYVVFGKNVPKPAKKSATFKKASEKDEKFKKKSQTGVTEELDKYNRPEQKIALLCGPPGLGKTTLAHIVATHAGYNVVEMNASDDRSVEVFKNKIESATQMKSVIDADPRPNCLIIDEIDGAPAPAINVLLNTIKMTDNETEAAGKKKKKQGHILLRPIICVCNDQYVPALRQLRQMALILNFSHTESCRLASRLQEVVREEMLKTDLNALLALCQKTDNDIRSCLNTLQFVRQRQKELTLQDVQSMNVGQKDTQKSLFSVWQEVFIMQKAKKNRFVSIHDLAEEKKELNQSTFSPSARFQHMLQLCQSAGETERIIQGLHENYLEAKSKDPHLTGLNLANEWLCYADICSHFIAKSQDYSVMKFSSFVPIVFHFLYASYSPFRIQFPHSQFEASQKLMKSVNLLKTLFEDMPPITRKFNNHQSIVLDLLSPLIDILQPTLRPVNTQLYSNREKEELSNVVKIMMAYNMTYHQEKSQDGQYVYALDPNVEEITKFPGLKQRKQLTYAAKQMIAREIELEKLRKTESNLPKSSEVSASEKLPDPKVANVPNHLKKLEAKSLTQEKPAMNFFEKFTKTKRDKPVVKEVVDPQDKVKKDLLDTVIWFHFKEGFSNAVRRNVKIQDLL</sequence>
<reference evidence="12" key="1">
    <citation type="journal article" date="2023" name="PLoS Negl. Trop. Dis.">
        <title>A genome sequence for Biomphalaria pfeifferi, the major vector snail for the human-infecting parasite Schistosoma mansoni.</title>
        <authorList>
            <person name="Bu L."/>
            <person name="Lu L."/>
            <person name="Laidemitt M.R."/>
            <person name="Zhang S.M."/>
            <person name="Mutuku M."/>
            <person name="Mkoji G."/>
            <person name="Steinauer M."/>
            <person name="Loker E.S."/>
        </authorList>
    </citation>
    <scope>NUCLEOTIDE SEQUENCE</scope>
    <source>
        <strain evidence="12">KasaAsao</strain>
    </source>
</reference>
<dbReference type="FunFam" id="3.40.50.300:FF:001083">
    <property type="entry name" value="Chromosome transmission fidelity factor 18"/>
    <property type="match status" value="1"/>
</dbReference>
<keyword evidence="6" id="KW-0539">Nucleus</keyword>
<dbReference type="GO" id="GO:0016887">
    <property type="term" value="F:ATP hydrolysis activity"/>
    <property type="evidence" value="ECO:0007669"/>
    <property type="project" value="InterPro"/>
</dbReference>
<comment type="subcellular location">
    <subcellularLocation>
        <location evidence="1">Nucleus</location>
    </subcellularLocation>
</comment>
<dbReference type="Gene3D" id="1.10.8.60">
    <property type="match status" value="1"/>
</dbReference>
<keyword evidence="13" id="KW-1185">Reference proteome</keyword>
<accession>A0AAD8EWW5</accession>
<evidence type="ECO:0000259" key="11">
    <source>
        <dbReference type="SMART" id="SM00382"/>
    </source>
</evidence>
<dbReference type="Proteomes" id="UP001233172">
    <property type="component" value="Unassembled WGS sequence"/>
</dbReference>
<dbReference type="SUPFAM" id="SSF52540">
    <property type="entry name" value="P-loop containing nucleoside triphosphate hydrolases"/>
    <property type="match status" value="1"/>
</dbReference>
<evidence type="ECO:0000256" key="6">
    <source>
        <dbReference type="ARBA" id="ARBA00023242"/>
    </source>
</evidence>
<keyword evidence="5" id="KW-0238">DNA-binding</keyword>
<evidence type="ECO:0000256" key="10">
    <source>
        <dbReference type="SAM" id="MobiDB-lite"/>
    </source>
</evidence>
<dbReference type="FunFam" id="1.10.8.60:FF:000074">
    <property type="entry name" value="Chromosome transmission fidelity protein 18"/>
    <property type="match status" value="1"/>
</dbReference>